<dbReference type="AlphaFoldDB" id="A0A975R8B1"/>
<keyword evidence="1" id="KW-0812">Transmembrane</keyword>
<evidence type="ECO:0000313" key="4">
    <source>
        <dbReference type="Proteomes" id="UP000676649"/>
    </source>
</evidence>
<evidence type="ECO:0000313" key="3">
    <source>
        <dbReference type="EMBL" id="QWF70190.1"/>
    </source>
</evidence>
<reference evidence="3" key="1">
    <citation type="submission" date="2021-04" db="EMBL/GenBank/DDBJ databases">
        <title>Draft genome sequence data of methanotrophic Methylovulum sp. strain S1L and Methylomonas sp. strain S2AM isolated from boreal lake water columns.</title>
        <authorList>
            <person name="Rissanen A.J."/>
            <person name="Mangayil R."/>
            <person name="Svenning M.M."/>
            <person name="Khanongnuch R."/>
        </authorList>
    </citation>
    <scope>NUCLEOTIDE SEQUENCE</scope>
    <source>
        <strain evidence="3">S2AM</strain>
    </source>
</reference>
<feature type="transmembrane region" description="Helical" evidence="1">
    <location>
        <begin position="258"/>
        <end position="281"/>
    </location>
</feature>
<sequence length="286" mass="30151">MNYFKRLLMIGVLALAAGPVVAHVAYFDLSANLFVNGAGQSYDDETFYNYGWYNGTQPTLGDSHELAGGVFFKFHLTEASYVNINFSDTENTGQLNPAFSVYSGLLPEDAHDDTKTDPLNPAHLNLATHTTVKDASLTDNGVATDANGNISPLRDTQNITYHGQFNALGDWSMANANADTFCVSQPGGVCNATSLAEAIAAGDWSVIKYITHVDPTNGNSVSLSHYLLPAGDYTIAAGGGTAGGTTSDILGTVAFSSVVAAVPLPSATWLFLSGLVGMLGLNRRKI</sequence>
<feature type="signal peptide" evidence="2">
    <location>
        <begin position="1"/>
        <end position="22"/>
    </location>
</feature>
<protein>
    <submittedName>
        <fullName evidence="3">VPLPA-CTERM sorting domain-containing protein</fullName>
    </submittedName>
</protein>
<dbReference type="KEGG" id="mpad:KEF85_12660"/>
<dbReference type="EMBL" id="CP073754">
    <property type="protein sequence ID" value="QWF70190.1"/>
    <property type="molecule type" value="Genomic_DNA"/>
</dbReference>
<evidence type="ECO:0000256" key="1">
    <source>
        <dbReference type="SAM" id="Phobius"/>
    </source>
</evidence>
<keyword evidence="4" id="KW-1185">Reference proteome</keyword>
<name>A0A975R8B1_9GAMM</name>
<accession>A0A975R8B1</accession>
<dbReference type="RefSeq" id="WP_215581106.1">
    <property type="nucleotide sequence ID" value="NZ_CP073754.1"/>
</dbReference>
<evidence type="ECO:0000256" key="2">
    <source>
        <dbReference type="SAM" id="SignalP"/>
    </source>
</evidence>
<organism evidence="3 4">
    <name type="scientific">Methylomonas paludis</name>
    <dbReference type="NCBI Taxonomy" id="1173101"/>
    <lineage>
        <taxon>Bacteria</taxon>
        <taxon>Pseudomonadati</taxon>
        <taxon>Pseudomonadota</taxon>
        <taxon>Gammaproteobacteria</taxon>
        <taxon>Methylococcales</taxon>
        <taxon>Methylococcaceae</taxon>
        <taxon>Methylomonas</taxon>
    </lineage>
</organism>
<proteinExistence type="predicted"/>
<keyword evidence="1" id="KW-1133">Transmembrane helix</keyword>
<keyword evidence="1" id="KW-0472">Membrane</keyword>
<gene>
    <name evidence="3" type="ORF">KEF85_12660</name>
</gene>
<dbReference type="Proteomes" id="UP000676649">
    <property type="component" value="Chromosome"/>
</dbReference>
<keyword evidence="2" id="KW-0732">Signal</keyword>
<feature type="chain" id="PRO_5037663051" evidence="2">
    <location>
        <begin position="23"/>
        <end position="286"/>
    </location>
</feature>